<evidence type="ECO:0000259" key="2">
    <source>
        <dbReference type="Pfam" id="PF03235"/>
    </source>
</evidence>
<dbReference type="Pfam" id="PF03235">
    <property type="entry name" value="GmrSD_N"/>
    <property type="match status" value="1"/>
</dbReference>
<comment type="caution">
    <text evidence="3">The sequence shown here is derived from an EMBL/GenBank/DDBJ whole genome shotgun (WGS) entry which is preliminary data.</text>
</comment>
<organism evidence="3 4">
    <name type="scientific">Alitibacter langaaensis DSM 22999</name>
    <dbReference type="NCBI Taxonomy" id="1122935"/>
    <lineage>
        <taxon>Bacteria</taxon>
        <taxon>Pseudomonadati</taxon>
        <taxon>Pseudomonadota</taxon>
        <taxon>Gammaproteobacteria</taxon>
        <taxon>Pasteurellales</taxon>
        <taxon>Pasteurellaceae</taxon>
        <taxon>Alitibacter</taxon>
    </lineage>
</organism>
<evidence type="ECO:0000313" key="4">
    <source>
        <dbReference type="Proteomes" id="UP000245909"/>
    </source>
</evidence>
<proteinExistence type="predicted"/>
<feature type="domain" description="GmrSD restriction endonucleases N-terminal" evidence="2">
    <location>
        <begin position="11"/>
        <end position="197"/>
    </location>
</feature>
<sequence length="536" mass="63335">MSTDSVKMLSISELCNDDRYVIPIYQRNYAWEVDEIELLIGDILEAQKKNGKNNYYIGSLVVAKRKDGYEVVDGQQRLTTLKLLLTYYNKVYEDNRNIDLAFEYRKDSNASLANLNGKNECKNNIEVGYKTISNILSKKDNEDNNINTKDFFNFLLKNVMIVRTQLPEETDLNHYFEIMNTRGEQLEQHEILKARLMSFLNDEDRKLFALIWDACSDMSVYAIKRFPYSQDPTKTIRTSEHFFGSDLNRIPTPTSKDFDEMKKVSNLEENSNRSNSGTILSVLSDENDKKNNPNKQDKQNDENDDGKFNSIIDFPNFLMMAYKIFKQETLESEETPLNDKYLLGKINFTDKEEITDEDKNKVKEFIILLLKLRLIFDRYIIKTKENKEGWVLNRLKIYNNSKGSNFNEVNTFGNEEDNNLSQDKIIMLLSMFHVSFRQRIYKNWLFELLSELCGSSKLENKYNLEQTEYETILENLARKYYEKNSDIDKLLKSGQEIPNYIFNYLDYLLWRDWDSVNKNEEEYKFLNKTQFVFSLS</sequence>
<dbReference type="InterPro" id="IPR004919">
    <property type="entry name" value="GmrSD_N"/>
</dbReference>
<keyword evidence="4" id="KW-1185">Reference proteome</keyword>
<feature type="compositionally biased region" description="Basic and acidic residues" evidence="1">
    <location>
        <begin position="286"/>
        <end position="307"/>
    </location>
</feature>
<reference evidence="3 4" key="1">
    <citation type="submission" date="2018-05" db="EMBL/GenBank/DDBJ databases">
        <title>Genomic Encyclopedia of Type Strains, Phase IV (KMG-IV): sequencing the most valuable type-strain genomes for metagenomic binning, comparative biology and taxonomic classification.</title>
        <authorList>
            <person name="Goeker M."/>
        </authorList>
    </citation>
    <scope>NUCLEOTIDE SEQUENCE [LARGE SCALE GENOMIC DNA]</scope>
    <source>
        <strain evidence="3 4">DSM 22999</strain>
    </source>
</reference>
<evidence type="ECO:0000256" key="1">
    <source>
        <dbReference type="SAM" id="MobiDB-lite"/>
    </source>
</evidence>
<accession>A0A2U0TAP5</accession>
<dbReference type="PANTHER" id="PTHR35149:SF2">
    <property type="entry name" value="DUF262 DOMAIN-CONTAINING PROTEIN"/>
    <property type="match status" value="1"/>
</dbReference>
<evidence type="ECO:0000313" key="3">
    <source>
        <dbReference type="EMBL" id="PVX40649.1"/>
    </source>
</evidence>
<dbReference type="Proteomes" id="UP000245909">
    <property type="component" value="Unassembled WGS sequence"/>
</dbReference>
<dbReference type="PANTHER" id="PTHR35149">
    <property type="entry name" value="SLL5132 PROTEIN"/>
    <property type="match status" value="1"/>
</dbReference>
<name>A0A2U0TAP5_9PAST</name>
<feature type="region of interest" description="Disordered" evidence="1">
    <location>
        <begin position="265"/>
        <end position="308"/>
    </location>
</feature>
<gene>
    <name evidence="3" type="ORF">C8D76_103225</name>
</gene>
<dbReference type="AlphaFoldDB" id="A0A2U0TAP5"/>
<dbReference type="RefSeq" id="WP_243405807.1">
    <property type="nucleotide sequence ID" value="NZ_QENU01000003.1"/>
</dbReference>
<protein>
    <submittedName>
        <fullName evidence="3">Uncharacterized protein DUF262</fullName>
    </submittedName>
</protein>
<feature type="compositionally biased region" description="Low complexity" evidence="1">
    <location>
        <begin position="267"/>
        <end position="276"/>
    </location>
</feature>
<dbReference type="EMBL" id="QENU01000003">
    <property type="protein sequence ID" value="PVX40649.1"/>
    <property type="molecule type" value="Genomic_DNA"/>
</dbReference>